<feature type="domain" description="Nucleotidyl transferase" evidence="3">
    <location>
        <begin position="20"/>
        <end position="205"/>
    </location>
</feature>
<dbReference type="InterPro" id="IPR056818">
    <property type="entry name" value="GlmU/GlgC-like_hexapep"/>
</dbReference>
<dbReference type="OrthoDB" id="9801810at2"/>
<comment type="similarity">
    <text evidence="1">Belongs to the bacterial/plant glucose-1-phosphate adenylyltransferase family.</text>
</comment>
<keyword evidence="5" id="KW-0808">Transferase</keyword>
<dbReference type="InterPro" id="IPR011832">
    <property type="entry name" value="GlgDAde_trans"/>
</dbReference>
<dbReference type="Pfam" id="PF24894">
    <property type="entry name" value="Hexapep_GlmU"/>
    <property type="match status" value="1"/>
</dbReference>
<comment type="caution">
    <text evidence="5">The sequence shown here is derived from an EMBL/GenBank/DDBJ whole genome shotgun (WGS) entry which is preliminary data.</text>
</comment>
<dbReference type="RefSeq" id="WP_121206023.1">
    <property type="nucleotide sequence ID" value="NZ_RBZP01000026.1"/>
</dbReference>
<dbReference type="Proteomes" id="UP000269301">
    <property type="component" value="Unassembled WGS sequence"/>
</dbReference>
<keyword evidence="5" id="KW-0548">Nucleotidyltransferase</keyword>
<dbReference type="InterPro" id="IPR011831">
    <property type="entry name" value="ADP-Glc_PPase"/>
</dbReference>
<protein>
    <submittedName>
        <fullName evidence="5">Glucose-1-phosphate adenylyltransferase subunit GlgD</fullName>
        <ecNumber evidence="5">2.7.7.27</ecNumber>
    </submittedName>
</protein>
<organism evidence="5 6">
    <name type="scientific">Oceanobacillus halophilus</name>
    <dbReference type="NCBI Taxonomy" id="930130"/>
    <lineage>
        <taxon>Bacteria</taxon>
        <taxon>Bacillati</taxon>
        <taxon>Bacillota</taxon>
        <taxon>Bacilli</taxon>
        <taxon>Bacillales</taxon>
        <taxon>Bacillaceae</taxon>
        <taxon>Oceanobacillus</taxon>
    </lineage>
</organism>
<dbReference type="PANTHER" id="PTHR43523">
    <property type="entry name" value="GLUCOSE-1-PHOSPHATE ADENYLYLTRANSFERASE-RELATED"/>
    <property type="match status" value="1"/>
</dbReference>
<sequence length="368" mass="42719">MKTLMGLINLEHEHHVFNELTYFRNNASIPFAGRYRLIDFALSNMVNSDIHEVAIFARSKYRSLLDHLGTGENWDLDRRNGGLYILPPDWNDPTDVSKGDLQFFHNNRDYFDRGKSEYVLISGSQFIANTDYKEAFKLHLDRGADVTLISTSVDELKEEHTPYYRIQADDLGWVQNITNERRNPTLFTGTYIINKSLLRELVDYCIAYNFDNFFVHGIKDKLSNLKVQIYRHKGYSAFINSIESYYRHNMNLLDEENYRNLFFKPTFIRTKISNNPPVKHHNQSMVKRSILANGCLVDGDVEGSVLFRGVKVNEGATIKNSIIMQRCEIDEDVYLENVILDKDVHVTKGQQIIGSKDKPYVVAKRQEI</sequence>
<dbReference type="InterPro" id="IPR011004">
    <property type="entry name" value="Trimer_LpxA-like_sf"/>
</dbReference>
<dbReference type="GO" id="GO:0005978">
    <property type="term" value="P:glycogen biosynthetic process"/>
    <property type="evidence" value="ECO:0007669"/>
    <property type="project" value="UniProtKB-KW"/>
</dbReference>
<accession>A0A494ZSL6</accession>
<dbReference type="Pfam" id="PF00483">
    <property type="entry name" value="NTP_transferase"/>
    <property type="match status" value="1"/>
</dbReference>
<dbReference type="EC" id="2.7.7.27" evidence="5"/>
<dbReference type="NCBIfam" id="TIGR02092">
    <property type="entry name" value="glgD"/>
    <property type="match status" value="1"/>
</dbReference>
<feature type="domain" description="Glucose-1-phosphate adenylyltransferase/Bifunctional protein GlmU-like C-terminal hexapeptide" evidence="4">
    <location>
        <begin position="280"/>
        <end position="352"/>
    </location>
</feature>
<dbReference type="EMBL" id="RBZP01000026">
    <property type="protein sequence ID" value="RKQ29076.1"/>
    <property type="molecule type" value="Genomic_DNA"/>
</dbReference>
<keyword evidence="2" id="KW-0320">Glycogen biosynthesis</keyword>
<evidence type="ECO:0000256" key="2">
    <source>
        <dbReference type="ARBA" id="ARBA00023056"/>
    </source>
</evidence>
<dbReference type="Gene3D" id="2.160.10.10">
    <property type="entry name" value="Hexapeptide repeat proteins"/>
    <property type="match status" value="1"/>
</dbReference>
<dbReference type="InterPro" id="IPR005835">
    <property type="entry name" value="NTP_transferase_dom"/>
</dbReference>
<reference evidence="5 6" key="1">
    <citation type="journal article" date="2016" name="Int. J. Syst. Evol. Microbiol.">
        <title>Oceanobacillus halophilus sp. nov., a novel moderately halophilic bacterium from a hypersaline lake.</title>
        <authorList>
            <person name="Amoozegar M.A."/>
            <person name="Bagheri M."/>
            <person name="Makhdoumi A."/>
            <person name="Nikou M.M."/>
            <person name="Fazeli S.A.S."/>
            <person name="Schumann P."/>
            <person name="Sproer C."/>
            <person name="Sanchez-Porro C."/>
            <person name="Ventosa A."/>
        </authorList>
    </citation>
    <scope>NUCLEOTIDE SEQUENCE [LARGE SCALE GENOMIC DNA]</scope>
    <source>
        <strain evidence="5 6">DSM 23996</strain>
    </source>
</reference>
<dbReference type="AlphaFoldDB" id="A0A494ZSL6"/>
<evidence type="ECO:0000259" key="3">
    <source>
        <dbReference type="Pfam" id="PF00483"/>
    </source>
</evidence>
<dbReference type="Gene3D" id="3.90.550.10">
    <property type="entry name" value="Spore Coat Polysaccharide Biosynthesis Protein SpsA, Chain A"/>
    <property type="match status" value="1"/>
</dbReference>
<dbReference type="CDD" id="cd02508">
    <property type="entry name" value="ADP_Glucose_PP"/>
    <property type="match status" value="1"/>
</dbReference>
<proteinExistence type="inferred from homology"/>
<evidence type="ECO:0000259" key="4">
    <source>
        <dbReference type="Pfam" id="PF24894"/>
    </source>
</evidence>
<dbReference type="CDD" id="cd04651">
    <property type="entry name" value="LbH_G1P_AT_C"/>
    <property type="match status" value="1"/>
</dbReference>
<dbReference type="InterPro" id="IPR029044">
    <property type="entry name" value="Nucleotide-diphossugar_trans"/>
</dbReference>
<evidence type="ECO:0000313" key="6">
    <source>
        <dbReference type="Proteomes" id="UP000269301"/>
    </source>
</evidence>
<dbReference type="SUPFAM" id="SSF51161">
    <property type="entry name" value="Trimeric LpxA-like enzymes"/>
    <property type="match status" value="1"/>
</dbReference>
<dbReference type="PANTHER" id="PTHR43523:SF6">
    <property type="entry name" value="GLYCOGEN BIOSYNTHESIS PROTEIN GLGD"/>
    <property type="match status" value="1"/>
</dbReference>
<evidence type="ECO:0000256" key="1">
    <source>
        <dbReference type="ARBA" id="ARBA00010443"/>
    </source>
</evidence>
<evidence type="ECO:0000313" key="5">
    <source>
        <dbReference type="EMBL" id="RKQ29076.1"/>
    </source>
</evidence>
<gene>
    <name evidence="5" type="primary">glgD</name>
    <name evidence="5" type="ORF">D8M06_18295</name>
</gene>
<name>A0A494ZSL6_9BACI</name>
<dbReference type="SUPFAM" id="SSF53448">
    <property type="entry name" value="Nucleotide-diphospho-sugar transferases"/>
    <property type="match status" value="1"/>
</dbReference>
<keyword evidence="6" id="KW-1185">Reference proteome</keyword>
<dbReference type="GO" id="GO:0008878">
    <property type="term" value="F:glucose-1-phosphate adenylyltransferase activity"/>
    <property type="evidence" value="ECO:0007669"/>
    <property type="project" value="UniProtKB-EC"/>
</dbReference>